<gene>
    <name evidence="6" type="ORF">ACFPCY_15305</name>
</gene>
<dbReference type="PRINTS" id="PR00455">
    <property type="entry name" value="HTHTETR"/>
</dbReference>
<evidence type="ECO:0000259" key="5">
    <source>
        <dbReference type="PROSITE" id="PS50977"/>
    </source>
</evidence>
<feature type="domain" description="HTH tetR-type" evidence="5">
    <location>
        <begin position="17"/>
        <end position="77"/>
    </location>
</feature>
<dbReference type="PROSITE" id="PS01081">
    <property type="entry name" value="HTH_TETR_1"/>
    <property type="match status" value="1"/>
</dbReference>
<protein>
    <submittedName>
        <fullName evidence="6">TetR/AcrR family transcriptional regulator</fullName>
    </submittedName>
</protein>
<dbReference type="EMBL" id="JBHSIT010000004">
    <property type="protein sequence ID" value="MFC4908695.1"/>
    <property type="molecule type" value="Genomic_DNA"/>
</dbReference>
<dbReference type="InterPro" id="IPR050109">
    <property type="entry name" value="HTH-type_TetR-like_transc_reg"/>
</dbReference>
<proteinExistence type="predicted"/>
<evidence type="ECO:0000256" key="2">
    <source>
        <dbReference type="ARBA" id="ARBA00023125"/>
    </source>
</evidence>
<dbReference type="InterPro" id="IPR023772">
    <property type="entry name" value="DNA-bd_HTH_TetR-type_CS"/>
</dbReference>
<evidence type="ECO:0000256" key="4">
    <source>
        <dbReference type="PROSITE-ProRule" id="PRU00335"/>
    </source>
</evidence>
<evidence type="ECO:0000256" key="3">
    <source>
        <dbReference type="ARBA" id="ARBA00023163"/>
    </source>
</evidence>
<evidence type="ECO:0000256" key="1">
    <source>
        <dbReference type="ARBA" id="ARBA00023015"/>
    </source>
</evidence>
<dbReference type="InterPro" id="IPR001647">
    <property type="entry name" value="HTH_TetR"/>
</dbReference>
<accession>A0ABV9U053</accession>
<dbReference type="SUPFAM" id="SSF46689">
    <property type="entry name" value="Homeodomain-like"/>
    <property type="match status" value="1"/>
</dbReference>
<keyword evidence="1" id="KW-0805">Transcription regulation</keyword>
<dbReference type="Pfam" id="PF00440">
    <property type="entry name" value="TetR_N"/>
    <property type="match status" value="1"/>
</dbReference>
<feature type="DNA-binding region" description="H-T-H motif" evidence="4">
    <location>
        <begin position="40"/>
        <end position="59"/>
    </location>
</feature>
<dbReference type="RefSeq" id="WP_378255578.1">
    <property type="nucleotide sequence ID" value="NZ_JBHSIT010000004.1"/>
</dbReference>
<evidence type="ECO:0000313" key="6">
    <source>
        <dbReference type="EMBL" id="MFC4908695.1"/>
    </source>
</evidence>
<dbReference type="SUPFAM" id="SSF48498">
    <property type="entry name" value="Tetracyclin repressor-like, C-terminal domain"/>
    <property type="match status" value="1"/>
</dbReference>
<dbReference type="InterPro" id="IPR036271">
    <property type="entry name" value="Tet_transcr_reg_TetR-rel_C_sf"/>
</dbReference>
<dbReference type="Proteomes" id="UP001595872">
    <property type="component" value="Unassembled WGS sequence"/>
</dbReference>
<sequence length="205" mass="22572">MSENPASTRKRVLKPAEERRADLLDAALEVFAERGVTDATVNDITSRAQVAKGTFYLYFSAKEQVVAALWERYVLGYLDLAEGVLNDRRPGRDWVNVLGELLRRLIDHAMEHVDLHRTVYGSADAKALALCAETNQRVIDLLAEAIGRGMDAGVLRRGNAQVFARILYHGAHATLHDMISGAASYNPADVVTAVETIVQRTLAND</sequence>
<dbReference type="PANTHER" id="PTHR30055">
    <property type="entry name" value="HTH-TYPE TRANSCRIPTIONAL REGULATOR RUTR"/>
    <property type="match status" value="1"/>
</dbReference>
<evidence type="ECO:0000313" key="7">
    <source>
        <dbReference type="Proteomes" id="UP001595872"/>
    </source>
</evidence>
<name>A0ABV9U053_9ACTN</name>
<keyword evidence="3" id="KW-0804">Transcription</keyword>
<comment type="caution">
    <text evidence="6">The sequence shown here is derived from an EMBL/GenBank/DDBJ whole genome shotgun (WGS) entry which is preliminary data.</text>
</comment>
<dbReference type="PROSITE" id="PS50977">
    <property type="entry name" value="HTH_TETR_2"/>
    <property type="match status" value="1"/>
</dbReference>
<dbReference type="Gene3D" id="1.10.357.10">
    <property type="entry name" value="Tetracycline Repressor, domain 2"/>
    <property type="match status" value="1"/>
</dbReference>
<keyword evidence="2 4" id="KW-0238">DNA-binding</keyword>
<reference evidence="7" key="1">
    <citation type="journal article" date="2019" name="Int. J. Syst. Evol. Microbiol.">
        <title>The Global Catalogue of Microorganisms (GCM) 10K type strain sequencing project: providing services to taxonomists for standard genome sequencing and annotation.</title>
        <authorList>
            <consortium name="The Broad Institute Genomics Platform"/>
            <consortium name="The Broad Institute Genome Sequencing Center for Infectious Disease"/>
            <person name="Wu L."/>
            <person name="Ma J."/>
        </authorList>
    </citation>
    <scope>NUCLEOTIDE SEQUENCE [LARGE SCALE GENOMIC DNA]</scope>
    <source>
        <strain evidence="7">KLKA75</strain>
    </source>
</reference>
<dbReference type="PANTHER" id="PTHR30055:SF234">
    <property type="entry name" value="HTH-TYPE TRANSCRIPTIONAL REGULATOR BETI"/>
    <property type="match status" value="1"/>
</dbReference>
<dbReference type="InterPro" id="IPR009057">
    <property type="entry name" value="Homeodomain-like_sf"/>
</dbReference>
<organism evidence="6 7">
    <name type="scientific">Actinomadura gamaensis</name>
    <dbReference type="NCBI Taxonomy" id="1763541"/>
    <lineage>
        <taxon>Bacteria</taxon>
        <taxon>Bacillati</taxon>
        <taxon>Actinomycetota</taxon>
        <taxon>Actinomycetes</taxon>
        <taxon>Streptosporangiales</taxon>
        <taxon>Thermomonosporaceae</taxon>
        <taxon>Actinomadura</taxon>
    </lineage>
</organism>
<keyword evidence="7" id="KW-1185">Reference proteome</keyword>